<sequence>MYRASQRVVYVAHCDPQVREALAAELRSDTIDARTLPSAGACLEIQRESRPHCLVVGHDLGGTTGLQLQQELKARGDATPLVVLAGQATVAAAVEYMQQGAVTVLEEPYAAETLRRAVGKALDQDAMCMDLRSRLTALKSSASELTAQERRVMDAVIGGKLNKAIANDLDVSVRTVEKIRARVLRKFRAENATQLAAKATELQLLTERTIPLGAVALSECVSPRC</sequence>
<dbReference type="Gene3D" id="3.40.50.2300">
    <property type="match status" value="1"/>
</dbReference>
<dbReference type="EMBL" id="SIHJ01000001">
    <property type="protein sequence ID" value="TWT35659.1"/>
    <property type="molecule type" value="Genomic_DNA"/>
</dbReference>
<evidence type="ECO:0000313" key="7">
    <source>
        <dbReference type="EMBL" id="TWT35659.1"/>
    </source>
</evidence>
<dbReference type="PANTHER" id="PTHR44688">
    <property type="entry name" value="DNA-BINDING TRANSCRIPTIONAL ACTIVATOR DEVR_DOSR"/>
    <property type="match status" value="1"/>
</dbReference>
<dbReference type="GO" id="GO:0006355">
    <property type="term" value="P:regulation of DNA-templated transcription"/>
    <property type="evidence" value="ECO:0007669"/>
    <property type="project" value="InterPro"/>
</dbReference>
<evidence type="ECO:0000256" key="2">
    <source>
        <dbReference type="ARBA" id="ARBA00023125"/>
    </source>
</evidence>
<dbReference type="Proteomes" id="UP000316714">
    <property type="component" value="Unassembled WGS sequence"/>
</dbReference>
<gene>
    <name evidence="7" type="primary">todT</name>
    <name evidence="7" type="ORF">KOR34_05530</name>
</gene>
<dbReference type="Pfam" id="PF00072">
    <property type="entry name" value="Response_reg"/>
    <property type="match status" value="1"/>
</dbReference>
<dbReference type="PROSITE" id="PS50110">
    <property type="entry name" value="RESPONSE_REGULATORY"/>
    <property type="match status" value="1"/>
</dbReference>
<dbReference type="InterPro" id="IPR016032">
    <property type="entry name" value="Sig_transdc_resp-reg_C-effctor"/>
</dbReference>
<dbReference type="InterPro" id="IPR011006">
    <property type="entry name" value="CheY-like_superfamily"/>
</dbReference>
<accession>A0A5C5VCS4</accession>
<keyword evidence="8" id="KW-1185">Reference proteome</keyword>
<dbReference type="InterPro" id="IPR000792">
    <property type="entry name" value="Tscrpt_reg_LuxR_C"/>
</dbReference>
<dbReference type="Pfam" id="PF00196">
    <property type="entry name" value="GerE"/>
    <property type="match status" value="1"/>
</dbReference>
<evidence type="ECO:0000313" key="8">
    <source>
        <dbReference type="Proteomes" id="UP000316714"/>
    </source>
</evidence>
<evidence type="ECO:0000256" key="1">
    <source>
        <dbReference type="ARBA" id="ARBA00023015"/>
    </source>
</evidence>
<evidence type="ECO:0000256" key="4">
    <source>
        <dbReference type="PROSITE-ProRule" id="PRU00169"/>
    </source>
</evidence>
<dbReference type="OrthoDB" id="271936at2"/>
<dbReference type="PROSITE" id="PS50043">
    <property type="entry name" value="HTH_LUXR_2"/>
    <property type="match status" value="1"/>
</dbReference>
<dbReference type="SUPFAM" id="SSF52172">
    <property type="entry name" value="CheY-like"/>
    <property type="match status" value="1"/>
</dbReference>
<proteinExistence type="predicted"/>
<keyword evidence="3" id="KW-0804">Transcription</keyword>
<dbReference type="Gene3D" id="1.10.10.10">
    <property type="entry name" value="Winged helix-like DNA-binding domain superfamily/Winged helix DNA-binding domain"/>
    <property type="match status" value="1"/>
</dbReference>
<dbReference type="GO" id="GO:0000160">
    <property type="term" value="P:phosphorelay signal transduction system"/>
    <property type="evidence" value="ECO:0007669"/>
    <property type="project" value="InterPro"/>
</dbReference>
<dbReference type="SMART" id="SM00448">
    <property type="entry name" value="REC"/>
    <property type="match status" value="1"/>
</dbReference>
<dbReference type="PRINTS" id="PR00038">
    <property type="entry name" value="HTHLUXR"/>
</dbReference>
<dbReference type="SMART" id="SM00421">
    <property type="entry name" value="HTH_LUXR"/>
    <property type="match status" value="1"/>
</dbReference>
<name>A0A5C5VCS4_9BACT</name>
<dbReference type="PANTHER" id="PTHR44688:SF16">
    <property type="entry name" value="DNA-BINDING TRANSCRIPTIONAL ACTIVATOR DEVR_DOSR"/>
    <property type="match status" value="1"/>
</dbReference>
<dbReference type="SUPFAM" id="SSF46894">
    <property type="entry name" value="C-terminal effector domain of the bipartite response regulators"/>
    <property type="match status" value="1"/>
</dbReference>
<evidence type="ECO:0000259" key="5">
    <source>
        <dbReference type="PROSITE" id="PS50043"/>
    </source>
</evidence>
<organism evidence="7 8">
    <name type="scientific">Posidoniimonas corsicana</name>
    <dbReference type="NCBI Taxonomy" id="1938618"/>
    <lineage>
        <taxon>Bacteria</taxon>
        <taxon>Pseudomonadati</taxon>
        <taxon>Planctomycetota</taxon>
        <taxon>Planctomycetia</taxon>
        <taxon>Pirellulales</taxon>
        <taxon>Lacipirellulaceae</taxon>
        <taxon>Posidoniimonas</taxon>
    </lineage>
</organism>
<protein>
    <submittedName>
        <fullName evidence="7">Response regulator protein TodT</fullName>
    </submittedName>
</protein>
<feature type="domain" description="Response regulatory" evidence="6">
    <location>
        <begin position="8"/>
        <end position="122"/>
    </location>
</feature>
<dbReference type="CDD" id="cd06170">
    <property type="entry name" value="LuxR_C_like"/>
    <property type="match status" value="1"/>
</dbReference>
<comment type="caution">
    <text evidence="7">The sequence shown here is derived from an EMBL/GenBank/DDBJ whole genome shotgun (WGS) entry which is preliminary data.</text>
</comment>
<dbReference type="AlphaFoldDB" id="A0A5C5VCS4"/>
<evidence type="ECO:0000259" key="6">
    <source>
        <dbReference type="PROSITE" id="PS50110"/>
    </source>
</evidence>
<comment type="caution">
    <text evidence="4">Lacks conserved residue(s) required for the propagation of feature annotation.</text>
</comment>
<dbReference type="GO" id="GO:0003677">
    <property type="term" value="F:DNA binding"/>
    <property type="evidence" value="ECO:0007669"/>
    <property type="project" value="UniProtKB-KW"/>
</dbReference>
<reference evidence="7 8" key="1">
    <citation type="submission" date="2019-02" db="EMBL/GenBank/DDBJ databases">
        <title>Deep-cultivation of Planctomycetes and their phenomic and genomic characterization uncovers novel biology.</title>
        <authorList>
            <person name="Wiegand S."/>
            <person name="Jogler M."/>
            <person name="Boedeker C."/>
            <person name="Pinto D."/>
            <person name="Vollmers J."/>
            <person name="Rivas-Marin E."/>
            <person name="Kohn T."/>
            <person name="Peeters S.H."/>
            <person name="Heuer A."/>
            <person name="Rast P."/>
            <person name="Oberbeckmann S."/>
            <person name="Bunk B."/>
            <person name="Jeske O."/>
            <person name="Meyerdierks A."/>
            <person name="Storesund J.E."/>
            <person name="Kallscheuer N."/>
            <person name="Luecker S."/>
            <person name="Lage O.M."/>
            <person name="Pohl T."/>
            <person name="Merkel B.J."/>
            <person name="Hornburger P."/>
            <person name="Mueller R.-W."/>
            <person name="Bruemmer F."/>
            <person name="Labrenz M."/>
            <person name="Spormann A.M."/>
            <person name="Op Den Camp H."/>
            <person name="Overmann J."/>
            <person name="Amann R."/>
            <person name="Jetten M.S.M."/>
            <person name="Mascher T."/>
            <person name="Medema M.H."/>
            <person name="Devos D.P."/>
            <person name="Kaster A.-K."/>
            <person name="Ovreas L."/>
            <person name="Rohde M."/>
            <person name="Galperin M.Y."/>
            <person name="Jogler C."/>
        </authorList>
    </citation>
    <scope>NUCLEOTIDE SEQUENCE [LARGE SCALE GENOMIC DNA]</scope>
    <source>
        <strain evidence="7 8">KOR34</strain>
    </source>
</reference>
<dbReference type="RefSeq" id="WP_146562001.1">
    <property type="nucleotide sequence ID" value="NZ_SIHJ01000001.1"/>
</dbReference>
<dbReference type="InterPro" id="IPR036388">
    <property type="entry name" value="WH-like_DNA-bd_sf"/>
</dbReference>
<feature type="domain" description="HTH luxR-type" evidence="5">
    <location>
        <begin position="138"/>
        <end position="203"/>
    </location>
</feature>
<keyword evidence="2" id="KW-0238">DNA-binding</keyword>
<keyword evidence="1" id="KW-0805">Transcription regulation</keyword>
<dbReference type="InterPro" id="IPR001789">
    <property type="entry name" value="Sig_transdc_resp-reg_receiver"/>
</dbReference>
<dbReference type="PROSITE" id="PS00622">
    <property type="entry name" value="HTH_LUXR_1"/>
    <property type="match status" value="1"/>
</dbReference>
<evidence type="ECO:0000256" key="3">
    <source>
        <dbReference type="ARBA" id="ARBA00023163"/>
    </source>
</evidence>